<reference evidence="2" key="1">
    <citation type="journal article" date="2019" name="Int. J. Syst. Evol. Microbiol.">
        <title>The Global Catalogue of Microorganisms (GCM) 10K type strain sequencing project: providing services to taxonomists for standard genome sequencing and annotation.</title>
        <authorList>
            <consortium name="The Broad Institute Genomics Platform"/>
            <consortium name="The Broad Institute Genome Sequencing Center for Infectious Disease"/>
            <person name="Wu L."/>
            <person name="Ma J."/>
        </authorList>
    </citation>
    <scope>NUCLEOTIDE SEQUENCE [LARGE SCALE GENOMIC DNA]</scope>
    <source>
        <strain evidence="2">KCTC 23723</strain>
    </source>
</reference>
<accession>A0ABQ2WEW9</accession>
<evidence type="ECO:0000313" key="2">
    <source>
        <dbReference type="Proteomes" id="UP000634667"/>
    </source>
</evidence>
<organism evidence="1 2">
    <name type="scientific">Alishewanella tabrizica</name>
    <dbReference type="NCBI Taxonomy" id="671278"/>
    <lineage>
        <taxon>Bacteria</taxon>
        <taxon>Pseudomonadati</taxon>
        <taxon>Pseudomonadota</taxon>
        <taxon>Gammaproteobacteria</taxon>
        <taxon>Alteromonadales</taxon>
        <taxon>Alteromonadaceae</taxon>
        <taxon>Alishewanella</taxon>
    </lineage>
</organism>
<keyword evidence="2" id="KW-1185">Reference proteome</keyword>
<dbReference type="Gene3D" id="3.50.50.60">
    <property type="entry name" value="FAD/NAD(P)-binding domain"/>
    <property type="match status" value="1"/>
</dbReference>
<sequence length="390" mass="44351">MSSANNSDLIIIGAGASGLLLMLALREKNYLGKVTVLEQHAKPLNDRIWSFWFDSTLPPYLQKIIEYKWSHWHFSSATFTRQMNNTDHPYCSIRAKALSALAQDTLQEQHRFCIKYNCNVMTIDTIDKHTLLTTSLGEFTATQVIDTRPPPLHFEHLGLFQCFLGQEVLTEQDCFDTKSAALMQNIKYTAQGIQFVYILPFSARHALIELTYFSDKIIDRSSLKNQLQPIISQLVGSQNFSIVREEAATLPMYPINLNLGNTCKAITYGGIAGGAIRAATGFSFLNCQRWADATANQLVKNTKFEHKPPIGQRYQLLDSLFLRVIRTNPQLGVLLYTRLFARLDAKTFSRFMSEQASLHELFKVIWAMPKYVFIQALMQSYRTNKGSSHV</sequence>
<evidence type="ECO:0000313" key="1">
    <source>
        <dbReference type="EMBL" id="GGW51887.1"/>
    </source>
</evidence>
<dbReference type="Pfam" id="PF05834">
    <property type="entry name" value="Lycopene_cycl"/>
    <property type="match status" value="1"/>
</dbReference>
<name>A0ABQ2WEW9_9ALTE</name>
<dbReference type="EMBL" id="BMYR01000002">
    <property type="protein sequence ID" value="GGW51887.1"/>
    <property type="molecule type" value="Genomic_DNA"/>
</dbReference>
<comment type="caution">
    <text evidence="1">The sequence shown here is derived from an EMBL/GenBank/DDBJ whole genome shotgun (WGS) entry which is preliminary data.</text>
</comment>
<dbReference type="Proteomes" id="UP000634667">
    <property type="component" value="Unassembled WGS sequence"/>
</dbReference>
<proteinExistence type="predicted"/>
<dbReference type="SUPFAM" id="SSF51905">
    <property type="entry name" value="FAD/NAD(P)-binding domain"/>
    <property type="match status" value="1"/>
</dbReference>
<protein>
    <submittedName>
        <fullName evidence="1">Lycopene cyclase</fullName>
    </submittedName>
</protein>
<gene>
    <name evidence="1" type="primary">crtY</name>
    <name evidence="1" type="ORF">GCM10008111_04720</name>
</gene>
<dbReference type="InterPro" id="IPR036188">
    <property type="entry name" value="FAD/NAD-bd_sf"/>
</dbReference>
<dbReference type="RefSeq" id="WP_189480128.1">
    <property type="nucleotide sequence ID" value="NZ_BMYR01000002.1"/>
</dbReference>